<gene>
    <name evidence="2" type="ORF">JK358_16035</name>
</gene>
<keyword evidence="1" id="KW-0472">Membrane</keyword>
<proteinExistence type="predicted"/>
<name>A0ABS1M5K3_9NOCA</name>
<evidence type="ECO:0008006" key="4">
    <source>
        <dbReference type="Google" id="ProtNLM"/>
    </source>
</evidence>
<evidence type="ECO:0000313" key="3">
    <source>
        <dbReference type="Proteomes" id="UP000602198"/>
    </source>
</evidence>
<protein>
    <recommendedName>
        <fullName evidence="4">DoxX family protein</fullName>
    </recommendedName>
</protein>
<sequence>MVGEWLRHGVRVVLSLLMIAFGMVKVIPTQFISFTLPGEMLVSVGESTSSGLLWKFMAASTPYTVITGLVEVTGGVLLVFRRTTLLGALISLVALIQVSILNLAYGVPVVVTPLVMLGMALVVSLPWWQRLLDVLVRHRDSAAPRTPPLLGDPRWRRAGLAAHVTAAAFVAMFMGVNGFQQYRDYTQRLSPLDGVWAVDQYRGAGPEWVRVAIEARPASQRLVVARAAGGPLERDAVVSDTEAVLHVGDSTLTWTRPDARTLRLTGVLDGADTEVTLYRVPLRNESNEFR</sequence>
<keyword evidence="1" id="KW-0812">Transmembrane</keyword>
<dbReference type="RefSeq" id="WP_201948507.1">
    <property type="nucleotide sequence ID" value="NZ_JAERRJ010000006.1"/>
</dbReference>
<feature type="transmembrane region" description="Helical" evidence="1">
    <location>
        <begin position="160"/>
        <end position="179"/>
    </location>
</feature>
<feature type="transmembrane region" description="Helical" evidence="1">
    <location>
        <begin position="110"/>
        <end position="128"/>
    </location>
</feature>
<feature type="transmembrane region" description="Helical" evidence="1">
    <location>
        <begin position="52"/>
        <end position="78"/>
    </location>
</feature>
<dbReference type="Proteomes" id="UP000602198">
    <property type="component" value="Unassembled WGS sequence"/>
</dbReference>
<keyword evidence="1" id="KW-1133">Transmembrane helix</keyword>
<reference evidence="2 3" key="1">
    <citation type="submission" date="2021-01" db="EMBL/GenBank/DDBJ databases">
        <title>WGS of actinomycetes isolated from Thailand.</title>
        <authorList>
            <person name="Thawai C."/>
        </authorList>
    </citation>
    <scope>NUCLEOTIDE SEQUENCE [LARGE SCALE GENOMIC DNA]</scope>
    <source>
        <strain evidence="2 3">LPG 2</strain>
    </source>
</reference>
<dbReference type="EMBL" id="JAERRJ010000006">
    <property type="protein sequence ID" value="MBL1075907.1"/>
    <property type="molecule type" value="Genomic_DNA"/>
</dbReference>
<evidence type="ECO:0000256" key="1">
    <source>
        <dbReference type="SAM" id="Phobius"/>
    </source>
</evidence>
<organism evidence="2 3">
    <name type="scientific">Nocardia acididurans</name>
    <dbReference type="NCBI Taxonomy" id="2802282"/>
    <lineage>
        <taxon>Bacteria</taxon>
        <taxon>Bacillati</taxon>
        <taxon>Actinomycetota</taxon>
        <taxon>Actinomycetes</taxon>
        <taxon>Mycobacteriales</taxon>
        <taxon>Nocardiaceae</taxon>
        <taxon>Nocardia</taxon>
    </lineage>
</organism>
<accession>A0ABS1M5K3</accession>
<evidence type="ECO:0000313" key="2">
    <source>
        <dbReference type="EMBL" id="MBL1075907.1"/>
    </source>
</evidence>
<feature type="transmembrane region" description="Helical" evidence="1">
    <location>
        <begin position="12"/>
        <end position="32"/>
    </location>
</feature>
<comment type="caution">
    <text evidence="2">The sequence shown here is derived from an EMBL/GenBank/DDBJ whole genome shotgun (WGS) entry which is preliminary data.</text>
</comment>
<keyword evidence="3" id="KW-1185">Reference proteome</keyword>